<dbReference type="Gene3D" id="1.10.287.70">
    <property type="match status" value="1"/>
</dbReference>
<dbReference type="Pfam" id="PF00520">
    <property type="entry name" value="Ion_trans"/>
    <property type="match status" value="1"/>
</dbReference>
<dbReference type="Gene3D" id="1.10.1200.260">
    <property type="match status" value="1"/>
</dbReference>
<keyword evidence="17" id="KW-1185">Reference proteome</keyword>
<evidence type="ECO:0000256" key="5">
    <source>
        <dbReference type="ARBA" id="ARBA00022826"/>
    </source>
</evidence>
<reference evidence="16 17" key="1">
    <citation type="submission" date="2019-04" db="EMBL/GenBank/DDBJ databases">
        <title>Annotation for the trematode Fasciola gigantica.</title>
        <authorList>
            <person name="Choi Y.-J."/>
        </authorList>
    </citation>
    <scope>NUCLEOTIDE SEQUENCE [LARGE SCALE GENOMIC DNA]</scope>
    <source>
        <strain evidence="16">Uganda_cow_1</strain>
    </source>
</reference>
<keyword evidence="10 14" id="KW-0472">Membrane</keyword>
<dbReference type="InterPro" id="IPR014710">
    <property type="entry name" value="RmlC-like_jellyroll"/>
</dbReference>
<evidence type="ECO:0000256" key="12">
    <source>
        <dbReference type="ARBA" id="ARBA00023303"/>
    </source>
</evidence>
<proteinExistence type="predicted"/>
<evidence type="ECO:0000256" key="4">
    <source>
        <dbReference type="ARBA" id="ARBA00022692"/>
    </source>
</evidence>
<dbReference type="AlphaFoldDB" id="A0A504YTH4"/>
<evidence type="ECO:0000256" key="10">
    <source>
        <dbReference type="ARBA" id="ARBA00023136"/>
    </source>
</evidence>
<keyword evidence="6" id="KW-0851">Voltage-gated channel</keyword>
<accession>A0A504YTH4</accession>
<keyword evidence="12" id="KW-0407">Ion channel</keyword>
<comment type="subcellular location">
    <subcellularLocation>
        <location evidence="1">Membrane</location>
        <topology evidence="1">Multi-pass membrane protein</topology>
    </subcellularLocation>
</comment>
<feature type="domain" description="Ion transport" evidence="15">
    <location>
        <begin position="34"/>
        <end position="326"/>
    </location>
</feature>
<evidence type="ECO:0000256" key="6">
    <source>
        <dbReference type="ARBA" id="ARBA00022882"/>
    </source>
</evidence>
<evidence type="ECO:0000256" key="3">
    <source>
        <dbReference type="ARBA" id="ARBA00022538"/>
    </source>
</evidence>
<dbReference type="OrthoDB" id="432483at2759"/>
<dbReference type="GO" id="GO:0005886">
    <property type="term" value="C:plasma membrane"/>
    <property type="evidence" value="ECO:0007669"/>
    <property type="project" value="TreeGrafter"/>
</dbReference>
<dbReference type="SUPFAM" id="SSF51206">
    <property type="entry name" value="cAMP-binding domain-like"/>
    <property type="match status" value="1"/>
</dbReference>
<evidence type="ECO:0000259" key="15">
    <source>
        <dbReference type="Pfam" id="PF00520"/>
    </source>
</evidence>
<keyword evidence="4 14" id="KW-0812">Transmembrane</keyword>
<evidence type="ECO:0000256" key="7">
    <source>
        <dbReference type="ARBA" id="ARBA00022958"/>
    </source>
</evidence>
<protein>
    <submittedName>
        <fullName evidence="16">Potassium voltage-gated channel subfamily H member 8</fullName>
    </submittedName>
</protein>
<evidence type="ECO:0000256" key="8">
    <source>
        <dbReference type="ARBA" id="ARBA00022989"/>
    </source>
</evidence>
<gene>
    <name evidence="16" type="ORF">FGIG_08527</name>
</gene>
<dbReference type="InterPro" id="IPR003938">
    <property type="entry name" value="K_chnl_volt-dep_EAG/ELK/ERG"/>
</dbReference>
<dbReference type="GO" id="GO:0005249">
    <property type="term" value="F:voltage-gated potassium channel activity"/>
    <property type="evidence" value="ECO:0007669"/>
    <property type="project" value="InterPro"/>
</dbReference>
<name>A0A504YTH4_FASGI</name>
<dbReference type="Gene3D" id="2.60.120.10">
    <property type="entry name" value="Jelly Rolls"/>
    <property type="match status" value="1"/>
</dbReference>
<feature type="transmembrane region" description="Helical" evidence="14">
    <location>
        <begin position="295"/>
        <end position="319"/>
    </location>
</feature>
<dbReference type="PANTHER" id="PTHR10217:SF637">
    <property type="entry name" value="EAG-LIKE K[+] CHANNEL, ISOFORM A"/>
    <property type="match status" value="1"/>
</dbReference>
<keyword evidence="7" id="KW-0630">Potassium</keyword>
<keyword evidence="11" id="KW-0325">Glycoprotein</keyword>
<keyword evidence="2" id="KW-0813">Transport</keyword>
<feature type="non-terminal residue" evidence="16">
    <location>
        <position position="1"/>
    </location>
</feature>
<evidence type="ECO:0000313" key="16">
    <source>
        <dbReference type="EMBL" id="TPP61088.1"/>
    </source>
</evidence>
<dbReference type="Proteomes" id="UP000316759">
    <property type="component" value="Unassembled WGS sequence"/>
</dbReference>
<evidence type="ECO:0000313" key="17">
    <source>
        <dbReference type="Proteomes" id="UP000316759"/>
    </source>
</evidence>
<evidence type="ECO:0000256" key="2">
    <source>
        <dbReference type="ARBA" id="ARBA00022448"/>
    </source>
</evidence>
<dbReference type="STRING" id="46835.A0A504YTH4"/>
<keyword evidence="9" id="KW-0406">Ion transport</keyword>
<feature type="transmembrane region" description="Helical" evidence="14">
    <location>
        <begin position="33"/>
        <end position="54"/>
    </location>
</feature>
<feature type="transmembrane region" description="Helical" evidence="14">
    <location>
        <begin position="205"/>
        <end position="231"/>
    </location>
</feature>
<evidence type="ECO:0000256" key="13">
    <source>
        <dbReference type="ARBA" id="ARBA00034430"/>
    </source>
</evidence>
<dbReference type="GO" id="GO:0034702">
    <property type="term" value="C:monoatomic ion channel complex"/>
    <property type="evidence" value="ECO:0007669"/>
    <property type="project" value="UniProtKB-KW"/>
</dbReference>
<dbReference type="GO" id="GO:0042391">
    <property type="term" value="P:regulation of membrane potential"/>
    <property type="evidence" value="ECO:0007669"/>
    <property type="project" value="TreeGrafter"/>
</dbReference>
<dbReference type="PANTHER" id="PTHR10217">
    <property type="entry name" value="VOLTAGE AND LIGAND GATED POTASSIUM CHANNEL"/>
    <property type="match status" value="1"/>
</dbReference>
<evidence type="ECO:0000256" key="11">
    <source>
        <dbReference type="ARBA" id="ARBA00023180"/>
    </source>
</evidence>
<comment type="catalytic activity">
    <reaction evidence="13">
        <text>K(+)(in) = K(+)(out)</text>
        <dbReference type="Rhea" id="RHEA:29463"/>
        <dbReference type="ChEBI" id="CHEBI:29103"/>
    </reaction>
</comment>
<evidence type="ECO:0000256" key="14">
    <source>
        <dbReference type="SAM" id="Phobius"/>
    </source>
</evidence>
<keyword evidence="8 14" id="KW-1133">Transmembrane helix</keyword>
<evidence type="ECO:0000256" key="1">
    <source>
        <dbReference type="ARBA" id="ARBA00004141"/>
    </source>
</evidence>
<sequence length="645" mass="72964">QIKNFSGKNVPEYKIQQFPKPNLLLLHYGIFRIVWDWILLTFTFYIAFMVPYYVTFGRRMGLNDTRKSIVDLVVEVLLITDIVVNFNTTYVNTNGQLVHNRRQLAIHYIRSWFLIDFLAAMPVDFTLAVVQTIWTSELDRTTDNSRGIKWSEQIDALNETKLQVSSTKQNSVPIWNVVSLLQVMKLAKLLRLARLFENLSRLSQHSIVVLSLLMFTFTLVAHWFACIWYVIGETDHSEAGWLQELARRLNASHESNESEPPGDGARYFTALYFTCSSLTSVGFGNVSANTTEEKIFAICIMLLGALMHAAVFGNVTAIIQRIYARRTAFQSRAQDLKDFVRVHHIPKQLSSRMEDYFQTTWAISRGIDLSEVLSIYPEELQRDIALYLIGASVSAKELQLVLFTYSGKNDWFGTYKTPSGDFFQTVLSCCDAKSLTYCDLQSIDLAVLNEVLLQYPQFKAEFAEYLYEDLSFNIQEGAKFMDTDALLVPVITLPPEKDNTSLCSVPPESRVFDETATQPTQNVHQSTNNDRGNMEAGLMSLAVHSQHVSGVSSNEAIAASHSLFSCASAANSSTGSFRAFFSSFSSTSSSSPSSSSDTVGMRYYPRQSTIARGYQKKYDKQRATFWICSPPFRHLGVKYQSCPDY</sequence>
<evidence type="ECO:0000256" key="9">
    <source>
        <dbReference type="ARBA" id="ARBA00023065"/>
    </source>
</evidence>
<comment type="caution">
    <text evidence="16">The sequence shown here is derived from an EMBL/GenBank/DDBJ whole genome shotgun (WGS) entry which is preliminary data.</text>
</comment>
<dbReference type="FunFam" id="1.10.1200.260:FF:000002">
    <property type="entry name" value="Potassium voltage-gated channel subfamily H member 8"/>
    <property type="match status" value="1"/>
</dbReference>
<dbReference type="InterPro" id="IPR005821">
    <property type="entry name" value="Ion_trans_dom"/>
</dbReference>
<dbReference type="PRINTS" id="PR01463">
    <property type="entry name" value="EAGCHANLFMLY"/>
</dbReference>
<keyword evidence="5" id="KW-0631">Potassium channel</keyword>
<organism evidence="16 17">
    <name type="scientific">Fasciola gigantica</name>
    <name type="common">Giant liver fluke</name>
    <dbReference type="NCBI Taxonomy" id="46835"/>
    <lineage>
        <taxon>Eukaryota</taxon>
        <taxon>Metazoa</taxon>
        <taxon>Spiralia</taxon>
        <taxon>Lophotrochozoa</taxon>
        <taxon>Platyhelminthes</taxon>
        <taxon>Trematoda</taxon>
        <taxon>Digenea</taxon>
        <taxon>Plagiorchiida</taxon>
        <taxon>Echinostomata</taxon>
        <taxon>Echinostomatoidea</taxon>
        <taxon>Fasciolidae</taxon>
        <taxon>Fasciola</taxon>
    </lineage>
</organism>
<dbReference type="SUPFAM" id="SSF81324">
    <property type="entry name" value="Voltage-gated potassium channels"/>
    <property type="match status" value="1"/>
</dbReference>
<dbReference type="EMBL" id="SUNJ01008626">
    <property type="protein sequence ID" value="TPP61088.1"/>
    <property type="molecule type" value="Genomic_DNA"/>
</dbReference>
<dbReference type="InterPro" id="IPR018490">
    <property type="entry name" value="cNMP-bd_dom_sf"/>
</dbReference>
<dbReference type="InterPro" id="IPR050818">
    <property type="entry name" value="KCNH_animal-type"/>
</dbReference>
<keyword evidence="3" id="KW-0633">Potassium transport</keyword>